<dbReference type="Proteomes" id="UP001154252">
    <property type="component" value="Unassembled WGS sequence"/>
</dbReference>
<organism evidence="1 2">
    <name type="scientific">Penicillium egyptiacum</name>
    <dbReference type="NCBI Taxonomy" id="1303716"/>
    <lineage>
        <taxon>Eukaryota</taxon>
        <taxon>Fungi</taxon>
        <taxon>Dikarya</taxon>
        <taxon>Ascomycota</taxon>
        <taxon>Pezizomycotina</taxon>
        <taxon>Eurotiomycetes</taxon>
        <taxon>Eurotiomycetidae</taxon>
        <taxon>Eurotiales</taxon>
        <taxon>Aspergillaceae</taxon>
        <taxon>Penicillium</taxon>
    </lineage>
</organism>
<proteinExistence type="predicted"/>
<accession>A0A9W4K3W4</accession>
<sequence length="310" mass="34974">MAAEQGLNSPVVRRLDDLNSVLEWTQSNAVKDKYKIAKNVQNVILAYRSGVLDWCHGFVTYWHNGAELCAPRPFKWNEFHYLYDKHQGNEMGFWVEGIDGPGPSSQQAVIECGTGPRKWAAEMSIALRILIAGGKPSPGPFEFSFKDDTGADYMVLYENNVDQLRTNLQAKGIMYPVPRLLSVLVGTLGDGSKEAMLVRELEVNMWDEQEKQYMAASWDSIPVVVLPERGTKRRNGPWMRWKFYTATAPDNSNCLWLYDYNPSNPLMRGPRIPTATQAQMDGALPTAHKYESIDNHPQFNPDLPSGKSTI</sequence>
<evidence type="ECO:0000313" key="2">
    <source>
        <dbReference type="Proteomes" id="UP001154252"/>
    </source>
</evidence>
<name>A0A9W4K3W4_9EURO</name>
<dbReference type="OrthoDB" id="4345980at2759"/>
<keyword evidence="2" id="KW-1185">Reference proteome</keyword>
<dbReference type="AlphaFoldDB" id="A0A9W4K3W4"/>
<comment type="caution">
    <text evidence="1">The sequence shown here is derived from an EMBL/GenBank/DDBJ whole genome shotgun (WGS) entry which is preliminary data.</text>
</comment>
<reference evidence="1" key="1">
    <citation type="submission" date="2021-07" db="EMBL/GenBank/DDBJ databases">
        <authorList>
            <person name="Branca A.L. A."/>
        </authorList>
    </citation>
    <scope>NUCLEOTIDE SEQUENCE</scope>
</reference>
<protein>
    <submittedName>
        <fullName evidence="1">Uncharacterized protein</fullName>
    </submittedName>
</protein>
<gene>
    <name evidence="1" type="ORF">PEGY_LOCUS1882</name>
</gene>
<dbReference type="EMBL" id="CAJVRC010000843">
    <property type="protein sequence ID" value="CAG8889577.1"/>
    <property type="molecule type" value="Genomic_DNA"/>
</dbReference>
<evidence type="ECO:0000313" key="1">
    <source>
        <dbReference type="EMBL" id="CAG8889577.1"/>
    </source>
</evidence>